<keyword evidence="1" id="KW-1133">Transmembrane helix</keyword>
<dbReference type="Proteomes" id="UP000783686">
    <property type="component" value="Unassembled WGS sequence"/>
</dbReference>
<evidence type="ECO:0000313" key="2">
    <source>
        <dbReference type="EMBL" id="CAD5226013.1"/>
    </source>
</evidence>
<reference evidence="2" key="1">
    <citation type="submission" date="2020-09" db="EMBL/GenBank/DDBJ databases">
        <authorList>
            <person name="Kikuchi T."/>
        </authorList>
    </citation>
    <scope>NUCLEOTIDE SEQUENCE</scope>
    <source>
        <strain evidence="2">SH1</strain>
    </source>
</reference>
<comment type="caution">
    <text evidence="2">The sequence shown here is derived from an EMBL/GenBank/DDBJ whole genome shotgun (WGS) entry which is preliminary data.</text>
</comment>
<organism evidence="2 3">
    <name type="scientific">Bursaphelenchus okinawaensis</name>
    <dbReference type="NCBI Taxonomy" id="465554"/>
    <lineage>
        <taxon>Eukaryota</taxon>
        <taxon>Metazoa</taxon>
        <taxon>Ecdysozoa</taxon>
        <taxon>Nematoda</taxon>
        <taxon>Chromadorea</taxon>
        <taxon>Rhabditida</taxon>
        <taxon>Tylenchina</taxon>
        <taxon>Tylenchomorpha</taxon>
        <taxon>Aphelenchoidea</taxon>
        <taxon>Aphelenchoididae</taxon>
        <taxon>Bursaphelenchus</taxon>
    </lineage>
</organism>
<dbReference type="AlphaFoldDB" id="A0A811LE98"/>
<sequence length="99" mass="10860">MDNLYSIQNDLIIDIRFTGIYQNVVQHSPWCGRLERMFRSLILLVLIFVLAIARPQVTVERTSVEEIGRPAASSRVSAIETPVGGVAVEEPVAPAVVVG</sequence>
<accession>A0A811LE98</accession>
<feature type="transmembrane region" description="Helical" evidence="1">
    <location>
        <begin position="37"/>
        <end position="53"/>
    </location>
</feature>
<keyword evidence="1" id="KW-0472">Membrane</keyword>
<dbReference type="Proteomes" id="UP000614601">
    <property type="component" value="Unassembled WGS sequence"/>
</dbReference>
<protein>
    <submittedName>
        <fullName evidence="2">Uncharacterized protein</fullName>
    </submittedName>
</protein>
<evidence type="ECO:0000256" key="1">
    <source>
        <dbReference type="SAM" id="Phobius"/>
    </source>
</evidence>
<evidence type="ECO:0000313" key="3">
    <source>
        <dbReference type="Proteomes" id="UP000614601"/>
    </source>
</evidence>
<proteinExistence type="predicted"/>
<keyword evidence="3" id="KW-1185">Reference proteome</keyword>
<dbReference type="EMBL" id="CAJFCW020000005">
    <property type="protein sequence ID" value="CAG9121620.1"/>
    <property type="molecule type" value="Genomic_DNA"/>
</dbReference>
<dbReference type="EMBL" id="CAJFDH010000005">
    <property type="protein sequence ID" value="CAD5226013.1"/>
    <property type="molecule type" value="Genomic_DNA"/>
</dbReference>
<keyword evidence="1" id="KW-0812">Transmembrane</keyword>
<name>A0A811LE98_9BILA</name>
<gene>
    <name evidence="2" type="ORF">BOKJ2_LOCUS11865</name>
</gene>